<evidence type="ECO:0000259" key="1">
    <source>
        <dbReference type="PROSITE" id="PS50041"/>
    </source>
</evidence>
<dbReference type="InterPro" id="IPR016187">
    <property type="entry name" value="CTDL_fold"/>
</dbReference>
<evidence type="ECO:0000313" key="2">
    <source>
        <dbReference type="EMBL" id="KAK9957544.1"/>
    </source>
</evidence>
<feature type="domain" description="C-type lectin" evidence="1">
    <location>
        <begin position="1"/>
        <end position="80"/>
    </location>
</feature>
<sequence length="87" mass="10599">MKKEDFWIGLTDEKEEGQWLWVDNTKLSKRYWIKTEPDDWKGPHGKNYNGEDCVIIRPEYNQYLSWSDAFCRKSIYRICETRSSRQT</sequence>
<reference evidence="2 3" key="1">
    <citation type="submission" date="2024-05" db="EMBL/GenBank/DDBJ databases">
        <title>A high-quality chromosomal-level genome assembly of Topmouth culter (Culter alburnus).</title>
        <authorList>
            <person name="Zhao H."/>
        </authorList>
    </citation>
    <scope>NUCLEOTIDE SEQUENCE [LARGE SCALE GENOMIC DNA]</scope>
    <source>
        <strain evidence="2">CATC2023</strain>
        <tissue evidence="2">Muscle</tissue>
    </source>
</reference>
<accession>A0AAW1ZB57</accession>
<dbReference type="Gene3D" id="3.10.100.10">
    <property type="entry name" value="Mannose-Binding Protein A, subunit A"/>
    <property type="match status" value="1"/>
</dbReference>
<dbReference type="PROSITE" id="PS50041">
    <property type="entry name" value="C_TYPE_LECTIN_2"/>
    <property type="match status" value="1"/>
</dbReference>
<dbReference type="Proteomes" id="UP001479290">
    <property type="component" value="Unassembled WGS sequence"/>
</dbReference>
<comment type="caution">
    <text evidence="2">The sequence shown here is derived from an EMBL/GenBank/DDBJ whole genome shotgun (WGS) entry which is preliminary data.</text>
</comment>
<protein>
    <recommendedName>
        <fullName evidence="1">C-type lectin domain-containing protein</fullName>
    </recommendedName>
</protein>
<dbReference type="EMBL" id="JAWDJR010000019">
    <property type="protein sequence ID" value="KAK9957544.1"/>
    <property type="molecule type" value="Genomic_DNA"/>
</dbReference>
<proteinExistence type="predicted"/>
<evidence type="ECO:0000313" key="3">
    <source>
        <dbReference type="Proteomes" id="UP001479290"/>
    </source>
</evidence>
<dbReference type="InterPro" id="IPR001304">
    <property type="entry name" value="C-type_lectin-like"/>
</dbReference>
<keyword evidence="3" id="KW-1185">Reference proteome</keyword>
<dbReference type="SUPFAM" id="SSF56436">
    <property type="entry name" value="C-type lectin-like"/>
    <property type="match status" value="1"/>
</dbReference>
<dbReference type="InterPro" id="IPR050111">
    <property type="entry name" value="C-type_lectin/snaclec_domain"/>
</dbReference>
<dbReference type="PANTHER" id="PTHR22803">
    <property type="entry name" value="MANNOSE, PHOSPHOLIPASE, LECTIN RECEPTOR RELATED"/>
    <property type="match status" value="1"/>
</dbReference>
<name>A0AAW1ZB57_CULAL</name>
<dbReference type="AlphaFoldDB" id="A0AAW1ZB57"/>
<dbReference type="Pfam" id="PF00059">
    <property type="entry name" value="Lectin_C"/>
    <property type="match status" value="1"/>
</dbReference>
<gene>
    <name evidence="2" type="ORF">ABG768_011785</name>
</gene>
<organism evidence="2 3">
    <name type="scientific">Culter alburnus</name>
    <name type="common">Topmouth culter</name>
    <dbReference type="NCBI Taxonomy" id="194366"/>
    <lineage>
        <taxon>Eukaryota</taxon>
        <taxon>Metazoa</taxon>
        <taxon>Chordata</taxon>
        <taxon>Craniata</taxon>
        <taxon>Vertebrata</taxon>
        <taxon>Euteleostomi</taxon>
        <taxon>Actinopterygii</taxon>
        <taxon>Neopterygii</taxon>
        <taxon>Teleostei</taxon>
        <taxon>Ostariophysi</taxon>
        <taxon>Cypriniformes</taxon>
        <taxon>Xenocyprididae</taxon>
        <taxon>Xenocypridinae</taxon>
        <taxon>Culter</taxon>
    </lineage>
</organism>
<dbReference type="InterPro" id="IPR016186">
    <property type="entry name" value="C-type_lectin-like/link_sf"/>
</dbReference>